<organism evidence="2 3">
    <name type="scientific">Bifidobacterium pseudolongum subsp. globosum</name>
    <dbReference type="NCBI Taxonomy" id="1690"/>
    <lineage>
        <taxon>Bacteria</taxon>
        <taxon>Bacillati</taxon>
        <taxon>Actinomycetota</taxon>
        <taxon>Actinomycetes</taxon>
        <taxon>Bifidobacteriales</taxon>
        <taxon>Bifidobacteriaceae</taxon>
        <taxon>Bifidobacterium</taxon>
    </lineage>
</organism>
<dbReference type="AlphaFoldDB" id="A0A2N3R5F2"/>
<protein>
    <submittedName>
        <fullName evidence="2">Uncharacterized protein</fullName>
    </submittedName>
</protein>
<reference evidence="2 3" key="1">
    <citation type="submission" date="2017-10" db="EMBL/GenBank/DDBJ databases">
        <title>Bifidobacterium genomics.</title>
        <authorList>
            <person name="Lugli G.A."/>
            <person name="Milani C."/>
            <person name="Mancabelli L."/>
        </authorList>
    </citation>
    <scope>NUCLEOTIDE SEQUENCE [LARGE SCALE GENOMIC DNA]</scope>
    <source>
        <strain evidence="2 3">1520B</strain>
    </source>
</reference>
<evidence type="ECO:0000256" key="1">
    <source>
        <dbReference type="SAM" id="Phobius"/>
    </source>
</evidence>
<evidence type="ECO:0000313" key="3">
    <source>
        <dbReference type="Proteomes" id="UP000233762"/>
    </source>
</evidence>
<dbReference type="EMBL" id="PCHH01000003">
    <property type="protein sequence ID" value="PKV03955.1"/>
    <property type="molecule type" value="Genomic_DNA"/>
</dbReference>
<feature type="transmembrane region" description="Helical" evidence="1">
    <location>
        <begin position="50"/>
        <end position="69"/>
    </location>
</feature>
<dbReference type="RefSeq" id="WP_101399017.1">
    <property type="nucleotide sequence ID" value="NZ_PCHH01000003.1"/>
</dbReference>
<gene>
    <name evidence="2" type="ORF">CQR50_1109</name>
</gene>
<proteinExistence type="predicted"/>
<accession>A0A2N3R5F2</accession>
<keyword evidence="1" id="KW-0472">Membrane</keyword>
<keyword evidence="1" id="KW-0812">Transmembrane</keyword>
<comment type="caution">
    <text evidence="2">The sequence shown here is derived from an EMBL/GenBank/DDBJ whole genome shotgun (WGS) entry which is preliminary data.</text>
</comment>
<sequence length="241" mass="26931">MQDKPDMLPKATQEDIDVLAKPDASQHESAWTTFRNLPKSHRWPYFYRHFFWPIIIGVVVLAAAIAFIVNMAVTPKGQGLGVAVIDLEESSQQMDGLEDGYEHYRQVNKDLVTFENDFYLDSSNHVSAGNSQETFDVQLSGGTLNTLISTKAGLESKDVRDYVEPLSDVLTPHQLSVLRDRGAIVELPLGKDGAARQVALDLGKSDEWRQHADGGTDALLAFVNVQNKQYVRLFVDYLYGM</sequence>
<keyword evidence="1" id="KW-1133">Transmembrane helix</keyword>
<dbReference type="Proteomes" id="UP000233762">
    <property type="component" value="Unassembled WGS sequence"/>
</dbReference>
<evidence type="ECO:0000313" key="2">
    <source>
        <dbReference type="EMBL" id="PKV03955.1"/>
    </source>
</evidence>
<name>A0A2N3R5F2_9BIFI</name>